<dbReference type="Proteomes" id="UP001431775">
    <property type="component" value="Unassembled WGS sequence"/>
</dbReference>
<feature type="domain" description="CinA C-terminal" evidence="1">
    <location>
        <begin position="14"/>
        <end position="161"/>
    </location>
</feature>
<dbReference type="InterPro" id="IPR008136">
    <property type="entry name" value="CinA_C"/>
</dbReference>
<evidence type="ECO:0000259" key="1">
    <source>
        <dbReference type="Pfam" id="PF02464"/>
    </source>
</evidence>
<proteinExistence type="predicted"/>
<dbReference type="RefSeq" id="WP_281461542.1">
    <property type="nucleotide sequence ID" value="NZ_JASBAN010000001.1"/>
</dbReference>
<dbReference type="EMBL" id="JASBAN010000001">
    <property type="protein sequence ID" value="MDI2111855.1"/>
    <property type="molecule type" value="Genomic_DNA"/>
</dbReference>
<organism evidence="2 3">
    <name type="scientific">Commensalibacter nepenthis</name>
    <dbReference type="NCBI Taxonomy" id="3043872"/>
    <lineage>
        <taxon>Bacteria</taxon>
        <taxon>Pseudomonadati</taxon>
        <taxon>Pseudomonadota</taxon>
        <taxon>Alphaproteobacteria</taxon>
        <taxon>Acetobacterales</taxon>
        <taxon>Acetobacteraceae</taxon>
    </lineage>
</organism>
<comment type="caution">
    <text evidence="2">The sequence shown here is derived from an EMBL/GenBank/DDBJ whole genome shotgun (WGS) entry which is preliminary data.</text>
</comment>
<evidence type="ECO:0000313" key="2">
    <source>
        <dbReference type="EMBL" id="MDI2111855.1"/>
    </source>
</evidence>
<gene>
    <name evidence="2" type="ORF">QJV33_00870</name>
</gene>
<dbReference type="NCBIfam" id="TIGR00199">
    <property type="entry name" value="PncC_domain"/>
    <property type="match status" value="1"/>
</dbReference>
<dbReference type="Pfam" id="PF02464">
    <property type="entry name" value="CinA"/>
    <property type="match status" value="1"/>
</dbReference>
<dbReference type="Gene3D" id="3.90.950.20">
    <property type="entry name" value="CinA-like"/>
    <property type="match status" value="1"/>
</dbReference>
<dbReference type="SUPFAM" id="SSF142433">
    <property type="entry name" value="CinA-like"/>
    <property type="match status" value="1"/>
</dbReference>
<protein>
    <submittedName>
        <fullName evidence="2">CinA family protein</fullName>
    </submittedName>
</protein>
<keyword evidence="3" id="KW-1185">Reference proteome</keyword>
<reference evidence="2" key="1">
    <citation type="submission" date="2023-05" db="EMBL/GenBank/DDBJ databases">
        <title>Whole genome sequence of Commensalibacter sp.</title>
        <authorList>
            <person name="Charoenyingcharoen P."/>
            <person name="Yukphan P."/>
        </authorList>
    </citation>
    <scope>NUCLEOTIDE SEQUENCE</scope>
    <source>
        <strain evidence="2">TBRC 10068</strain>
    </source>
</reference>
<accession>A0ABT6Q689</accession>
<name>A0ABT6Q689_9PROT</name>
<evidence type="ECO:0000313" key="3">
    <source>
        <dbReference type="Proteomes" id="UP001431775"/>
    </source>
</evidence>
<dbReference type="InterPro" id="IPR036653">
    <property type="entry name" value="CinA-like_C"/>
</dbReference>
<sequence length="165" mass="17944">MNSDYLHHQLSSLCSEFSKFCQASNFKLVTAESCTSGLISGYLTDLPGSSAYIEGGFVTYSNEMKVALLEVKQESLDQFGAVSEQVALEMVIGALKKAPQANIAVSVTGFAGPDPSMKNSVGLVWIALQKKGQNAIAYQYNFSGNREEIRLKTVIQTIKLMLLSF</sequence>